<dbReference type="NCBIfam" id="NF001399">
    <property type="entry name" value="PRK00283.1"/>
    <property type="match status" value="1"/>
</dbReference>
<dbReference type="PANTHER" id="PTHR30349">
    <property type="entry name" value="PHAGE INTEGRASE-RELATED"/>
    <property type="match status" value="1"/>
</dbReference>
<dbReference type="PANTHER" id="PTHR30349:SF81">
    <property type="entry name" value="TYROSINE RECOMBINASE XERC"/>
    <property type="match status" value="1"/>
</dbReference>
<dbReference type="Pfam" id="PF00589">
    <property type="entry name" value="Phage_integrase"/>
    <property type="match status" value="1"/>
</dbReference>
<evidence type="ECO:0000256" key="1">
    <source>
        <dbReference type="ARBA" id="ARBA00004496"/>
    </source>
</evidence>
<keyword evidence="6 11" id="KW-0159">Chromosome partition</keyword>
<feature type="active site" description="O-(3'-phospho-DNA)-tyrosine intermediate" evidence="11">
    <location>
        <position position="289"/>
    </location>
</feature>
<dbReference type="PATRIC" id="fig|1391653.3.peg.997"/>
<dbReference type="InterPro" id="IPR044068">
    <property type="entry name" value="CB"/>
</dbReference>
<dbReference type="NCBIfam" id="TIGR02225">
    <property type="entry name" value="recomb_XerD"/>
    <property type="match status" value="1"/>
</dbReference>
<evidence type="ECO:0000256" key="4">
    <source>
        <dbReference type="ARBA" id="ARBA00022490"/>
    </source>
</evidence>
<dbReference type="Proteomes" id="UP000055590">
    <property type="component" value="Chromosome"/>
</dbReference>
<gene>
    <name evidence="11" type="primary">xerD</name>
    <name evidence="14" type="ORF">AKJ08_0974</name>
</gene>
<evidence type="ECO:0000259" key="12">
    <source>
        <dbReference type="PROSITE" id="PS51898"/>
    </source>
</evidence>
<dbReference type="Pfam" id="PF02899">
    <property type="entry name" value="Phage_int_SAM_1"/>
    <property type="match status" value="1"/>
</dbReference>
<dbReference type="InterPro" id="IPR004107">
    <property type="entry name" value="Integrase_SAM-like_N"/>
</dbReference>
<dbReference type="InterPro" id="IPR010998">
    <property type="entry name" value="Integrase_recombinase_N"/>
</dbReference>
<sequence length="308" mass="34599">MARPRTRVPVFGPLDPLLDLFLGYIRVERGLSPKTVDAYGEDLRDYFDDLHRAGIASADSIEPTHIEAHLAKLTERGLSGTSQARHLASIRMLHRFLLADRITTKDPARAIERPKPGRKLPVYLSVPEVEALLSAPEPTRVLGARDKAMIELLYATGLRVSELCGLRLNDLNLSAGYLIAKGKGSKERIVPVGQIARISVEHWLDGRRAELLGGRDSLFLFVSRSGKRLSRQVFWRKLRYYALIAGIDRPISPHKLRHSFATHLLEGGADLRAVQQMLGHADVSTTQIYTHVDSRRLRGLYDRFHPRA</sequence>
<dbReference type="RefSeq" id="WP_050725022.1">
    <property type="nucleotide sequence ID" value="NZ_CP012332.1"/>
</dbReference>
<dbReference type="STRING" id="1391653.AKJ08_0974"/>
<dbReference type="InterPro" id="IPR011010">
    <property type="entry name" value="DNA_brk_join_enz"/>
</dbReference>
<evidence type="ECO:0000256" key="10">
    <source>
        <dbReference type="ARBA" id="ARBA00023306"/>
    </source>
</evidence>
<dbReference type="AlphaFoldDB" id="A0A0K1PAR0"/>
<dbReference type="InterPro" id="IPR050090">
    <property type="entry name" value="Tyrosine_recombinase_XerCD"/>
</dbReference>
<dbReference type="EMBL" id="CP012332">
    <property type="protein sequence ID" value="AKU90587.1"/>
    <property type="molecule type" value="Genomic_DNA"/>
</dbReference>
<feature type="active site" evidence="11">
    <location>
        <position position="257"/>
    </location>
</feature>
<evidence type="ECO:0000256" key="9">
    <source>
        <dbReference type="ARBA" id="ARBA00023172"/>
    </source>
</evidence>
<comment type="function">
    <text evidence="11">Site-specific tyrosine recombinase, which acts by catalyzing the cutting and rejoining of the recombining DNA molecules. The XerC-XerD complex is essential to convert dimers of the bacterial chromosome into monomers to permit their segregation at cell division. It also contributes to the segregational stability of plasmids.</text>
</comment>
<dbReference type="InterPro" id="IPR002104">
    <property type="entry name" value="Integrase_catalytic"/>
</dbReference>
<dbReference type="GO" id="GO:0051301">
    <property type="term" value="P:cell division"/>
    <property type="evidence" value="ECO:0007669"/>
    <property type="project" value="UniProtKB-KW"/>
</dbReference>
<feature type="active site" evidence="11">
    <location>
        <position position="254"/>
    </location>
</feature>
<feature type="active site" evidence="11">
    <location>
        <position position="280"/>
    </location>
</feature>
<evidence type="ECO:0000256" key="5">
    <source>
        <dbReference type="ARBA" id="ARBA00022618"/>
    </source>
</evidence>
<keyword evidence="8 11" id="KW-0238">DNA-binding</keyword>
<evidence type="ECO:0000256" key="11">
    <source>
        <dbReference type="HAMAP-Rule" id="MF_01807"/>
    </source>
</evidence>
<reference evidence="14 15" key="1">
    <citation type="submission" date="2015-08" db="EMBL/GenBank/DDBJ databases">
        <authorList>
            <person name="Babu N.S."/>
            <person name="Beckwith C.J."/>
            <person name="Beseler K.G."/>
            <person name="Brison A."/>
            <person name="Carone J.V."/>
            <person name="Caskin T.P."/>
            <person name="Diamond M."/>
            <person name="Durham M.E."/>
            <person name="Foxe J.M."/>
            <person name="Go M."/>
            <person name="Henderson B.A."/>
            <person name="Jones I.B."/>
            <person name="McGettigan J.A."/>
            <person name="Micheletti S.J."/>
            <person name="Nasrallah M.E."/>
            <person name="Ortiz D."/>
            <person name="Piller C.R."/>
            <person name="Privatt S.R."/>
            <person name="Schneider S.L."/>
            <person name="Sharp S."/>
            <person name="Smith T.C."/>
            <person name="Stanton J.D."/>
            <person name="Ullery H.E."/>
            <person name="Wilson R.J."/>
            <person name="Serrano M.G."/>
            <person name="Buck G."/>
            <person name="Lee V."/>
            <person name="Wang Y."/>
            <person name="Carvalho R."/>
            <person name="Voegtly L."/>
            <person name="Shi R."/>
            <person name="Duckworth R."/>
            <person name="Johnson A."/>
            <person name="Loviza R."/>
            <person name="Walstead R."/>
            <person name="Shah Z."/>
            <person name="Kiflezghi M."/>
            <person name="Wade K."/>
            <person name="Ball S.L."/>
            <person name="Bradley K.W."/>
            <person name="Asai D.J."/>
            <person name="Bowman C.A."/>
            <person name="Russell D.A."/>
            <person name="Pope W.H."/>
            <person name="Jacobs-Sera D."/>
            <person name="Hendrix R.W."/>
            <person name="Hatfull G.F."/>
        </authorList>
    </citation>
    <scope>NUCLEOTIDE SEQUENCE [LARGE SCALE GENOMIC DNA]</scope>
    <source>
        <strain evidence="14 15">DSM 27710</strain>
    </source>
</reference>
<keyword evidence="5 11" id="KW-0132">Cell division</keyword>
<evidence type="ECO:0000259" key="13">
    <source>
        <dbReference type="PROSITE" id="PS51900"/>
    </source>
</evidence>
<dbReference type="HAMAP" id="MF_01808">
    <property type="entry name" value="Recomb_XerC_XerD"/>
    <property type="match status" value="1"/>
</dbReference>
<dbReference type="GO" id="GO:0006313">
    <property type="term" value="P:DNA transposition"/>
    <property type="evidence" value="ECO:0007669"/>
    <property type="project" value="UniProtKB-UniRule"/>
</dbReference>
<dbReference type="CDD" id="cd00798">
    <property type="entry name" value="INT_XerDC_C"/>
    <property type="match status" value="1"/>
</dbReference>
<evidence type="ECO:0000256" key="3">
    <source>
        <dbReference type="ARBA" id="ARBA00015810"/>
    </source>
</evidence>
<dbReference type="GO" id="GO:0005737">
    <property type="term" value="C:cytoplasm"/>
    <property type="evidence" value="ECO:0007669"/>
    <property type="project" value="UniProtKB-SubCell"/>
</dbReference>
<evidence type="ECO:0000313" key="15">
    <source>
        <dbReference type="Proteomes" id="UP000055590"/>
    </source>
</evidence>
<evidence type="ECO:0000256" key="2">
    <source>
        <dbReference type="ARBA" id="ARBA00010450"/>
    </source>
</evidence>
<name>A0A0K1PAR0_9BACT</name>
<dbReference type="Gene3D" id="1.10.150.130">
    <property type="match status" value="1"/>
</dbReference>
<organism evidence="14 15">
    <name type="scientific">Vulgatibacter incomptus</name>
    <dbReference type="NCBI Taxonomy" id="1391653"/>
    <lineage>
        <taxon>Bacteria</taxon>
        <taxon>Pseudomonadati</taxon>
        <taxon>Myxococcota</taxon>
        <taxon>Myxococcia</taxon>
        <taxon>Myxococcales</taxon>
        <taxon>Cystobacterineae</taxon>
        <taxon>Vulgatibacteraceae</taxon>
        <taxon>Vulgatibacter</taxon>
    </lineage>
</organism>
<dbReference type="HAMAP" id="MF_01807">
    <property type="entry name" value="Recomb_XerD"/>
    <property type="match status" value="1"/>
</dbReference>
<comment type="subcellular location">
    <subcellularLocation>
        <location evidence="1 11">Cytoplasm</location>
    </subcellularLocation>
</comment>
<dbReference type="SUPFAM" id="SSF56349">
    <property type="entry name" value="DNA breaking-rejoining enzymes"/>
    <property type="match status" value="1"/>
</dbReference>
<evidence type="ECO:0000313" key="14">
    <source>
        <dbReference type="EMBL" id="AKU90587.1"/>
    </source>
</evidence>
<comment type="subunit">
    <text evidence="11">Forms a cyclic heterotetrameric complex composed of two molecules of XerC and two molecules of XerD.</text>
</comment>
<evidence type="ECO:0000256" key="6">
    <source>
        <dbReference type="ARBA" id="ARBA00022829"/>
    </source>
</evidence>
<evidence type="ECO:0000256" key="7">
    <source>
        <dbReference type="ARBA" id="ARBA00022908"/>
    </source>
</evidence>
<keyword evidence="9 11" id="KW-0233">DNA recombination</keyword>
<keyword evidence="7 11" id="KW-0229">DNA integration</keyword>
<feature type="active site" evidence="11">
    <location>
        <position position="183"/>
    </location>
</feature>
<keyword evidence="15" id="KW-1185">Reference proteome</keyword>
<feature type="domain" description="Core-binding (CB)" evidence="13">
    <location>
        <begin position="12"/>
        <end position="98"/>
    </location>
</feature>
<dbReference type="PROSITE" id="PS51898">
    <property type="entry name" value="TYR_RECOMBINASE"/>
    <property type="match status" value="1"/>
</dbReference>
<dbReference type="InterPro" id="IPR011932">
    <property type="entry name" value="Recomb_XerD"/>
</dbReference>
<feature type="domain" description="Tyr recombinase" evidence="12">
    <location>
        <begin position="119"/>
        <end position="302"/>
    </location>
</feature>
<keyword evidence="4 11" id="KW-0963">Cytoplasm</keyword>
<dbReference type="GO" id="GO:0007059">
    <property type="term" value="P:chromosome segregation"/>
    <property type="evidence" value="ECO:0007669"/>
    <property type="project" value="UniProtKB-UniRule"/>
</dbReference>
<dbReference type="PROSITE" id="PS51900">
    <property type="entry name" value="CB"/>
    <property type="match status" value="1"/>
</dbReference>
<keyword evidence="10 11" id="KW-0131">Cell cycle</keyword>
<dbReference type="GO" id="GO:0003677">
    <property type="term" value="F:DNA binding"/>
    <property type="evidence" value="ECO:0007669"/>
    <property type="project" value="UniProtKB-UniRule"/>
</dbReference>
<accession>A0A0K1PAR0</accession>
<dbReference type="GO" id="GO:0009037">
    <property type="term" value="F:tyrosine-based site-specific recombinase activity"/>
    <property type="evidence" value="ECO:0007669"/>
    <property type="project" value="UniProtKB-UniRule"/>
</dbReference>
<evidence type="ECO:0000256" key="8">
    <source>
        <dbReference type="ARBA" id="ARBA00023125"/>
    </source>
</evidence>
<dbReference type="InterPro" id="IPR013762">
    <property type="entry name" value="Integrase-like_cat_sf"/>
</dbReference>
<proteinExistence type="inferred from homology"/>
<dbReference type="InterPro" id="IPR023009">
    <property type="entry name" value="Tyrosine_recombinase_XerC/XerD"/>
</dbReference>
<dbReference type="Gene3D" id="1.10.443.10">
    <property type="entry name" value="Intergrase catalytic core"/>
    <property type="match status" value="1"/>
</dbReference>
<feature type="active site" evidence="11">
    <location>
        <position position="159"/>
    </location>
</feature>
<comment type="similarity">
    <text evidence="2 11">Belongs to the 'phage' integrase family. XerD subfamily.</text>
</comment>
<protein>
    <recommendedName>
        <fullName evidence="3 11">Tyrosine recombinase XerD</fullName>
    </recommendedName>
</protein>
<dbReference type="KEGG" id="vin:AKJ08_0974"/>